<dbReference type="GO" id="GO:0008299">
    <property type="term" value="P:isoprenoid biosynthetic process"/>
    <property type="evidence" value="ECO:0007669"/>
    <property type="project" value="InterPro"/>
</dbReference>
<keyword evidence="5" id="KW-1185">Reference proteome</keyword>
<keyword evidence="1" id="KW-0479">Metal-binding</keyword>
<dbReference type="Gene3D" id="1.10.600.10">
    <property type="entry name" value="Farnesyl Diphosphate Synthase"/>
    <property type="match status" value="1"/>
</dbReference>
<dbReference type="InterPro" id="IPR000092">
    <property type="entry name" value="Polyprenyl_synt"/>
</dbReference>
<evidence type="ECO:0000313" key="5">
    <source>
        <dbReference type="Proteomes" id="UP000315995"/>
    </source>
</evidence>
<gene>
    <name evidence="4" type="ORF">FIV42_18115</name>
</gene>
<accession>A0A4Y6PW55</accession>
<sequence length="343" mass="38694">MSEMMTNFERLRDTYLGEIHALIDRVVEDEAPEGSSLVEMCRYHMKTGGKRLRALLPLAVAEAFGAEPTKLVPLGAACEMLHNATLVHDDLQDRDQIRRGEETVWVRFGEPRAINLGDAMLYWTLLLAGRLECPADKRQRISSRILRETLRVVDGQEREFLLKDVTSPSVDDYFRMVEGKTSGLFALPLGAAADFCDAPEDVIDELEIAAGHLGVLFQIQDDVLDLYADKGREHRGTDICEGKISALVVHFLTHAPEDEAAWLRDVLDRPRDEVSHDDIDRVIDAFREHGSLDFALNEIDRRRRLACDTKFFADYPAIEGLLRGMAEVFLKPIQHVIAAEQQA</sequence>
<dbReference type="InterPro" id="IPR008949">
    <property type="entry name" value="Isoprenoid_synthase_dom_sf"/>
</dbReference>
<dbReference type="AlphaFoldDB" id="A0A4Y6PW55"/>
<dbReference type="GO" id="GO:0004659">
    <property type="term" value="F:prenyltransferase activity"/>
    <property type="evidence" value="ECO:0007669"/>
    <property type="project" value="InterPro"/>
</dbReference>
<dbReference type="PANTHER" id="PTHR12001">
    <property type="entry name" value="GERANYLGERANYL PYROPHOSPHATE SYNTHASE"/>
    <property type="match status" value="1"/>
</dbReference>
<evidence type="ECO:0000256" key="3">
    <source>
        <dbReference type="RuleBase" id="RU004466"/>
    </source>
</evidence>
<protein>
    <submittedName>
        <fullName evidence="4">Polyprenyl synthetase family protein</fullName>
    </submittedName>
</protein>
<dbReference type="GO" id="GO:0046872">
    <property type="term" value="F:metal ion binding"/>
    <property type="evidence" value="ECO:0007669"/>
    <property type="project" value="UniProtKB-KW"/>
</dbReference>
<dbReference type="RefSeq" id="WP_141199048.1">
    <property type="nucleotide sequence ID" value="NZ_CP041186.1"/>
</dbReference>
<dbReference type="Pfam" id="PF00348">
    <property type="entry name" value="polyprenyl_synt"/>
    <property type="match status" value="1"/>
</dbReference>
<accession>A0A5B8YBI7</accession>
<dbReference type="PROSITE" id="PS00444">
    <property type="entry name" value="POLYPRENYL_SYNTHASE_2"/>
    <property type="match status" value="1"/>
</dbReference>
<evidence type="ECO:0000256" key="2">
    <source>
        <dbReference type="ARBA" id="ARBA00022842"/>
    </source>
</evidence>
<reference evidence="4 5" key="1">
    <citation type="submission" date="2019-06" db="EMBL/GenBank/DDBJ databases">
        <title>Persicimonas caeni gen. nov., sp. nov., a predatory bacterium isolated from solar saltern.</title>
        <authorList>
            <person name="Wang S."/>
        </authorList>
    </citation>
    <scope>NUCLEOTIDE SEQUENCE [LARGE SCALE GENOMIC DNA]</scope>
    <source>
        <strain evidence="4 5">YN101</strain>
    </source>
</reference>
<dbReference type="OrthoDB" id="9805316at2"/>
<keyword evidence="3" id="KW-0808">Transferase</keyword>
<name>A0A4Y6PW55_PERCE</name>
<comment type="similarity">
    <text evidence="3">Belongs to the FPP/GGPP synthase family.</text>
</comment>
<dbReference type="SUPFAM" id="SSF48576">
    <property type="entry name" value="Terpenoid synthases"/>
    <property type="match status" value="1"/>
</dbReference>
<evidence type="ECO:0000313" key="4">
    <source>
        <dbReference type="EMBL" id="QDG52581.1"/>
    </source>
</evidence>
<dbReference type="InterPro" id="IPR033749">
    <property type="entry name" value="Polyprenyl_synt_CS"/>
</dbReference>
<dbReference type="EMBL" id="CP041186">
    <property type="protein sequence ID" value="QDG52581.1"/>
    <property type="molecule type" value="Genomic_DNA"/>
</dbReference>
<proteinExistence type="inferred from homology"/>
<keyword evidence="2" id="KW-0460">Magnesium</keyword>
<dbReference type="SFLD" id="SFLDS00005">
    <property type="entry name" value="Isoprenoid_Synthase_Type_I"/>
    <property type="match status" value="1"/>
</dbReference>
<organism evidence="4 5">
    <name type="scientific">Persicimonas caeni</name>
    <dbReference type="NCBI Taxonomy" id="2292766"/>
    <lineage>
        <taxon>Bacteria</taxon>
        <taxon>Deltaproteobacteria</taxon>
        <taxon>Bradymonadales</taxon>
        <taxon>Bradymonadaceae</taxon>
        <taxon>Persicimonas</taxon>
    </lineage>
</organism>
<dbReference type="PROSITE" id="PS00723">
    <property type="entry name" value="POLYPRENYL_SYNTHASE_1"/>
    <property type="match status" value="1"/>
</dbReference>
<dbReference type="CDD" id="cd00685">
    <property type="entry name" value="Trans_IPPS_HT"/>
    <property type="match status" value="1"/>
</dbReference>
<dbReference type="PANTHER" id="PTHR12001:SF44">
    <property type="entry name" value="GERANYLGERANYL PYROPHOSPHATE SYNTHASE"/>
    <property type="match status" value="1"/>
</dbReference>
<evidence type="ECO:0000256" key="1">
    <source>
        <dbReference type="ARBA" id="ARBA00022723"/>
    </source>
</evidence>
<dbReference type="Proteomes" id="UP000315995">
    <property type="component" value="Chromosome"/>
</dbReference>